<evidence type="ECO:0000313" key="1">
    <source>
        <dbReference type="EMBL" id="KAH7676522.1"/>
    </source>
</evidence>
<keyword evidence="2" id="KW-1185">Reference proteome</keyword>
<evidence type="ECO:0000313" key="2">
    <source>
        <dbReference type="Proteomes" id="UP000827976"/>
    </source>
</evidence>
<reference evidence="2" key="1">
    <citation type="journal article" date="2022" name="Nat. Commun.">
        <title>Chromosome evolution and the genetic basis of agronomically important traits in greater yam.</title>
        <authorList>
            <person name="Bredeson J.V."/>
            <person name="Lyons J.B."/>
            <person name="Oniyinde I.O."/>
            <person name="Okereke N.R."/>
            <person name="Kolade O."/>
            <person name="Nnabue I."/>
            <person name="Nwadili C.O."/>
            <person name="Hribova E."/>
            <person name="Parker M."/>
            <person name="Nwogha J."/>
            <person name="Shu S."/>
            <person name="Carlson J."/>
            <person name="Kariba R."/>
            <person name="Muthemba S."/>
            <person name="Knop K."/>
            <person name="Barton G.J."/>
            <person name="Sherwood A.V."/>
            <person name="Lopez-Montes A."/>
            <person name="Asiedu R."/>
            <person name="Jamnadass R."/>
            <person name="Muchugi A."/>
            <person name="Goodstein D."/>
            <person name="Egesi C.N."/>
            <person name="Featherston J."/>
            <person name="Asfaw A."/>
            <person name="Simpson G.G."/>
            <person name="Dolezel J."/>
            <person name="Hendre P.S."/>
            <person name="Van Deynze A."/>
            <person name="Kumar P.L."/>
            <person name="Obidiegwu J.E."/>
            <person name="Bhattacharjee R."/>
            <person name="Rokhsar D.S."/>
        </authorList>
    </citation>
    <scope>NUCLEOTIDE SEQUENCE [LARGE SCALE GENOMIC DNA]</scope>
    <source>
        <strain evidence="2">cv. TDa95/00328</strain>
    </source>
</reference>
<proteinExistence type="predicted"/>
<sequence length="176" mass="20224">SLKLSFSFNKVLFKIIFSFFTPHSTSSSSFSSCLPYLILPLPTWLLPYPPPPHPPHPLLPFFSSEKEFNIHLDMESYNDDLHTNSQEEEQASMEKKYGGIAPKKKPLISKDNKRAYFDSADWALGKQESNVGLQNRVQVESLKPKLQRTPHNQLPPRRPTCTSGVENRVRSYILFF</sequence>
<comment type="caution">
    <text evidence="1">The sequence shown here is derived from an EMBL/GenBank/DDBJ whole genome shotgun (WGS) entry which is preliminary data.</text>
</comment>
<accession>A0ACB7VQ28</accession>
<gene>
    <name evidence="1" type="ORF">IHE45_07G022200</name>
</gene>
<organism evidence="1 2">
    <name type="scientific">Dioscorea alata</name>
    <name type="common">Purple yam</name>
    <dbReference type="NCBI Taxonomy" id="55571"/>
    <lineage>
        <taxon>Eukaryota</taxon>
        <taxon>Viridiplantae</taxon>
        <taxon>Streptophyta</taxon>
        <taxon>Embryophyta</taxon>
        <taxon>Tracheophyta</taxon>
        <taxon>Spermatophyta</taxon>
        <taxon>Magnoliopsida</taxon>
        <taxon>Liliopsida</taxon>
        <taxon>Dioscoreales</taxon>
        <taxon>Dioscoreaceae</taxon>
        <taxon>Dioscorea</taxon>
    </lineage>
</organism>
<dbReference type="EMBL" id="CM037017">
    <property type="protein sequence ID" value="KAH7676522.1"/>
    <property type="molecule type" value="Genomic_DNA"/>
</dbReference>
<protein>
    <submittedName>
        <fullName evidence="1">Endosulphine protein</fullName>
    </submittedName>
</protein>
<name>A0ACB7VQ28_DIOAL</name>
<dbReference type="Proteomes" id="UP000827976">
    <property type="component" value="Chromosome 7"/>
</dbReference>
<feature type="non-terminal residue" evidence="1">
    <location>
        <position position="1"/>
    </location>
</feature>